<organism evidence="6 7">
    <name type="scientific">Kitasatospora indigofera</name>
    <dbReference type="NCBI Taxonomy" id="67307"/>
    <lineage>
        <taxon>Bacteria</taxon>
        <taxon>Bacillati</taxon>
        <taxon>Actinomycetota</taxon>
        <taxon>Actinomycetes</taxon>
        <taxon>Kitasatosporales</taxon>
        <taxon>Streptomycetaceae</taxon>
        <taxon>Kitasatospora</taxon>
    </lineage>
</organism>
<dbReference type="CDD" id="cd01392">
    <property type="entry name" value="HTH_LacI"/>
    <property type="match status" value="1"/>
</dbReference>
<dbReference type="InterPro" id="IPR010982">
    <property type="entry name" value="Lambda_DNA-bd_dom_sf"/>
</dbReference>
<dbReference type="EMBL" id="BNBO01000036">
    <property type="protein sequence ID" value="GHH78137.1"/>
    <property type="molecule type" value="Genomic_DNA"/>
</dbReference>
<dbReference type="SMART" id="SM00354">
    <property type="entry name" value="HTH_LACI"/>
    <property type="match status" value="1"/>
</dbReference>
<dbReference type="SUPFAM" id="SSF47413">
    <property type="entry name" value="lambda repressor-like DNA-binding domains"/>
    <property type="match status" value="1"/>
</dbReference>
<dbReference type="GeneID" id="95355690"/>
<sequence length="343" mass="36593">MSPRVTIRDVAARAGVSAGAVSMAFNDRPGLALPTRERIRAAAAELGWTPSQAARRLAGSAGRIETVGLVIARPARQLGLEPFYMEFISGIEAVLQERSASLLLRLVRDRDQEIAVQSEWWRTRRVSGSILVDLTEDDPRIPALARIGMPTVAAGHPGLAGRAVDAVWTDDAAAIEEAVRYLAVLGHRRIARVGGDPALGHTAIRTRALERITAELGLEPARTLTTDFSGHAGARATRRLLAAPERRPTAIIYDNDIMAVAGIAVAAELGLQVPRDLSLIAWDDSQLCRLTHPTLSAMSHDVHGYGVQVTRTLFDVVNRTSVPSGPAPTPVLVPRGSSAPPGA</sequence>
<evidence type="ECO:0000313" key="7">
    <source>
        <dbReference type="Proteomes" id="UP000617734"/>
    </source>
</evidence>
<dbReference type="SUPFAM" id="SSF53822">
    <property type="entry name" value="Periplasmic binding protein-like I"/>
    <property type="match status" value="1"/>
</dbReference>
<dbReference type="Pfam" id="PF00356">
    <property type="entry name" value="LacI"/>
    <property type="match status" value="1"/>
</dbReference>
<reference evidence="6" key="1">
    <citation type="journal article" date="2014" name="Int. J. Syst. Evol. Microbiol.">
        <title>Complete genome sequence of Corynebacterium casei LMG S-19264T (=DSM 44701T), isolated from a smear-ripened cheese.</title>
        <authorList>
            <consortium name="US DOE Joint Genome Institute (JGI-PGF)"/>
            <person name="Walter F."/>
            <person name="Albersmeier A."/>
            <person name="Kalinowski J."/>
            <person name="Ruckert C."/>
        </authorList>
    </citation>
    <scope>NUCLEOTIDE SEQUENCE</scope>
    <source>
        <strain evidence="6">JCM 4646</strain>
    </source>
</reference>
<evidence type="ECO:0000259" key="5">
    <source>
        <dbReference type="PROSITE" id="PS50932"/>
    </source>
</evidence>
<dbReference type="PANTHER" id="PTHR30146:SF155">
    <property type="entry name" value="ALANINE RACEMASE"/>
    <property type="match status" value="1"/>
</dbReference>
<dbReference type="InterPro" id="IPR000843">
    <property type="entry name" value="HTH_LacI"/>
</dbReference>
<reference evidence="6" key="2">
    <citation type="submission" date="2020-09" db="EMBL/GenBank/DDBJ databases">
        <authorList>
            <person name="Sun Q."/>
            <person name="Ohkuma M."/>
        </authorList>
    </citation>
    <scope>NUCLEOTIDE SEQUENCE</scope>
    <source>
        <strain evidence="6">JCM 4646</strain>
    </source>
</reference>
<dbReference type="GO" id="GO:0003700">
    <property type="term" value="F:DNA-binding transcription factor activity"/>
    <property type="evidence" value="ECO:0007669"/>
    <property type="project" value="TreeGrafter"/>
</dbReference>
<name>A0A919G4W8_9ACTN</name>
<dbReference type="Pfam" id="PF13377">
    <property type="entry name" value="Peripla_BP_3"/>
    <property type="match status" value="1"/>
</dbReference>
<dbReference type="CDD" id="cd06267">
    <property type="entry name" value="PBP1_LacI_sugar_binding-like"/>
    <property type="match status" value="1"/>
</dbReference>
<dbReference type="RefSeq" id="WP_190213450.1">
    <property type="nucleotide sequence ID" value="NZ_BNBO01000036.1"/>
</dbReference>
<evidence type="ECO:0000313" key="6">
    <source>
        <dbReference type="EMBL" id="GHH78137.1"/>
    </source>
</evidence>
<dbReference type="InterPro" id="IPR028082">
    <property type="entry name" value="Peripla_BP_I"/>
</dbReference>
<gene>
    <name evidence="6" type="ORF">GCM10018781_53250</name>
</gene>
<protein>
    <submittedName>
        <fullName evidence="6">LacI family transcriptional regulator</fullName>
    </submittedName>
</protein>
<feature type="region of interest" description="Disordered" evidence="4">
    <location>
        <begin position="324"/>
        <end position="343"/>
    </location>
</feature>
<keyword evidence="7" id="KW-1185">Reference proteome</keyword>
<evidence type="ECO:0000256" key="4">
    <source>
        <dbReference type="SAM" id="MobiDB-lite"/>
    </source>
</evidence>
<feature type="domain" description="HTH lacI-type" evidence="5">
    <location>
        <begin position="5"/>
        <end position="59"/>
    </location>
</feature>
<accession>A0A919G4W8</accession>
<dbReference type="Gene3D" id="1.10.260.40">
    <property type="entry name" value="lambda repressor-like DNA-binding domains"/>
    <property type="match status" value="1"/>
</dbReference>
<evidence type="ECO:0000256" key="2">
    <source>
        <dbReference type="ARBA" id="ARBA00023125"/>
    </source>
</evidence>
<keyword evidence="2" id="KW-0238">DNA-binding</keyword>
<dbReference type="PROSITE" id="PS50932">
    <property type="entry name" value="HTH_LACI_2"/>
    <property type="match status" value="1"/>
</dbReference>
<dbReference type="GO" id="GO:0000976">
    <property type="term" value="F:transcription cis-regulatory region binding"/>
    <property type="evidence" value="ECO:0007669"/>
    <property type="project" value="TreeGrafter"/>
</dbReference>
<comment type="caution">
    <text evidence="6">The sequence shown here is derived from an EMBL/GenBank/DDBJ whole genome shotgun (WGS) entry which is preliminary data.</text>
</comment>
<dbReference type="PANTHER" id="PTHR30146">
    <property type="entry name" value="LACI-RELATED TRANSCRIPTIONAL REPRESSOR"/>
    <property type="match status" value="1"/>
</dbReference>
<evidence type="ECO:0000256" key="3">
    <source>
        <dbReference type="ARBA" id="ARBA00023163"/>
    </source>
</evidence>
<dbReference type="Proteomes" id="UP000617734">
    <property type="component" value="Unassembled WGS sequence"/>
</dbReference>
<keyword evidence="3" id="KW-0804">Transcription</keyword>
<keyword evidence="1" id="KW-0805">Transcription regulation</keyword>
<dbReference type="InterPro" id="IPR046335">
    <property type="entry name" value="LacI/GalR-like_sensor"/>
</dbReference>
<dbReference type="AlphaFoldDB" id="A0A919G4W8"/>
<dbReference type="Gene3D" id="3.40.50.2300">
    <property type="match status" value="2"/>
</dbReference>
<evidence type="ECO:0000256" key="1">
    <source>
        <dbReference type="ARBA" id="ARBA00023015"/>
    </source>
</evidence>
<proteinExistence type="predicted"/>